<proteinExistence type="predicted"/>
<evidence type="ECO:0000313" key="1">
    <source>
        <dbReference type="EMBL" id="ATL49200.1"/>
    </source>
</evidence>
<dbReference type="RefSeq" id="WP_098195568.1">
    <property type="nucleotide sequence ID" value="NZ_CP023777.1"/>
</dbReference>
<keyword evidence="2" id="KW-1185">Reference proteome</keyword>
<reference evidence="1 2" key="1">
    <citation type="submission" date="2017-10" db="EMBL/GenBank/DDBJ databases">
        <title>Paenichitinophaga pekingensis gen. nov., sp. nov., isolated from activated sludge.</title>
        <authorList>
            <person name="Jin D."/>
            <person name="Kong X."/>
            <person name="Deng Y."/>
            <person name="Bai Z."/>
        </authorList>
    </citation>
    <scope>NUCLEOTIDE SEQUENCE [LARGE SCALE GENOMIC DNA]</scope>
    <source>
        <strain evidence="1 2">13</strain>
    </source>
</reference>
<evidence type="ECO:0000313" key="2">
    <source>
        <dbReference type="Proteomes" id="UP000220133"/>
    </source>
</evidence>
<protein>
    <submittedName>
        <fullName evidence="1">Uncharacterized protein</fullName>
    </submittedName>
</protein>
<organism evidence="1 2">
    <name type="scientific">Chitinophaga caeni</name>
    <dbReference type="NCBI Taxonomy" id="2029983"/>
    <lineage>
        <taxon>Bacteria</taxon>
        <taxon>Pseudomonadati</taxon>
        <taxon>Bacteroidota</taxon>
        <taxon>Chitinophagia</taxon>
        <taxon>Chitinophagales</taxon>
        <taxon>Chitinophagaceae</taxon>
        <taxon>Chitinophaga</taxon>
    </lineage>
</organism>
<gene>
    <name evidence="1" type="ORF">COR50_19600</name>
</gene>
<dbReference type="Proteomes" id="UP000220133">
    <property type="component" value="Chromosome"/>
</dbReference>
<dbReference type="OrthoDB" id="680256at2"/>
<sequence>MKKMIEKKLNLGKIKVADLSKKTNSSGEQFITQIGCTGASVKITCISQGAPICSEDSCRF</sequence>
<accession>A0A291QZ14</accession>
<dbReference type="EMBL" id="CP023777">
    <property type="protein sequence ID" value="ATL49200.1"/>
    <property type="molecule type" value="Genomic_DNA"/>
</dbReference>
<dbReference type="KEGG" id="cbae:COR50_19600"/>
<dbReference type="AlphaFoldDB" id="A0A291QZ14"/>
<name>A0A291QZ14_9BACT</name>